<protein>
    <submittedName>
        <fullName evidence="6">Thiol-disulfide isomerase/thioredoxin</fullName>
    </submittedName>
</protein>
<dbReference type="InterPro" id="IPR013740">
    <property type="entry name" value="Redoxin"/>
</dbReference>
<dbReference type="Proteomes" id="UP000286246">
    <property type="component" value="Unassembled WGS sequence"/>
</dbReference>
<evidence type="ECO:0000313" key="6">
    <source>
        <dbReference type="EMBL" id="RKE45357.1"/>
    </source>
</evidence>
<dbReference type="InterPro" id="IPR013766">
    <property type="entry name" value="Thioredoxin_domain"/>
</dbReference>
<dbReference type="CDD" id="cd02966">
    <property type="entry name" value="TlpA_like_family"/>
    <property type="match status" value="1"/>
</dbReference>
<dbReference type="GO" id="GO:0030313">
    <property type="term" value="C:cell envelope"/>
    <property type="evidence" value="ECO:0007669"/>
    <property type="project" value="UniProtKB-SubCell"/>
</dbReference>
<dbReference type="RefSeq" id="WP_120261105.1">
    <property type="nucleotide sequence ID" value="NZ_RAPY01000005.1"/>
</dbReference>
<dbReference type="InterPro" id="IPR036249">
    <property type="entry name" value="Thioredoxin-like_sf"/>
</dbReference>
<dbReference type="GO" id="GO:0016491">
    <property type="term" value="F:oxidoreductase activity"/>
    <property type="evidence" value="ECO:0007669"/>
    <property type="project" value="InterPro"/>
</dbReference>
<evidence type="ECO:0000259" key="5">
    <source>
        <dbReference type="PROSITE" id="PS51352"/>
    </source>
</evidence>
<dbReference type="Gene3D" id="3.40.30.10">
    <property type="entry name" value="Glutaredoxin"/>
    <property type="match status" value="1"/>
</dbReference>
<keyword evidence="7" id="KW-1185">Reference proteome</keyword>
<keyword evidence="3" id="KW-1015">Disulfide bond</keyword>
<evidence type="ECO:0000256" key="1">
    <source>
        <dbReference type="ARBA" id="ARBA00004196"/>
    </source>
</evidence>
<reference evidence="6 7" key="1">
    <citation type="submission" date="2018-09" db="EMBL/GenBank/DDBJ databases">
        <title>Genomic Encyclopedia of Type Strains, Phase III (KMG-III): the genomes of soil and plant-associated and newly described type strains.</title>
        <authorList>
            <person name="Whitman W."/>
        </authorList>
    </citation>
    <scope>NUCLEOTIDE SEQUENCE [LARGE SCALE GENOMIC DNA]</scope>
    <source>
        <strain evidence="6 7">CECT 7938</strain>
    </source>
</reference>
<keyword evidence="2" id="KW-0201">Cytochrome c-type biogenesis</keyword>
<dbReference type="EMBL" id="RAPY01000005">
    <property type="protein sequence ID" value="RKE45357.1"/>
    <property type="molecule type" value="Genomic_DNA"/>
</dbReference>
<comment type="subcellular location">
    <subcellularLocation>
        <location evidence="1">Cell envelope</location>
    </subcellularLocation>
</comment>
<sequence>MRHFFGAGELLPNLKTTCIYSALLSILCLVSMFSLSAQTPRKDSGADGSLAVKPLQIGDTVPALIWESKFPALNTSTGRKAISLNDYADKKLLIIDFWATWCAPCIASLPKMDSLQLTYSKDIAVIPITYETANKVSSFFEMRNRAQVMPSNLDYITDNTLFSNLFKHSTIPHYIWLDGKGRVLAITDARQINADNIEIIIRGQEISLPIKNDYHPPYDKTKPVFFDPDKIWNTNFIKQSTLTEYSDRFGCGYTYTVGLHDDHPQVKDVAYRRVFAHNLSMIQLYQLAHSDHNRYFNWHNTIILSKDSLAINSRKQGAEYISWLQADRGFCYELVVANKYQNQAWSIMRNDLRQHFPDYRAYTEKRKVPSYGLVRTSDVDKIKSQGGEKINTISPYGGRINQYPLSLLISVLEDRVFVPLKKPLVNLTDYRGPVDITINAKLTDLKALNRELAKYDLAIVAQERDVEVLIIADEVSTK</sequence>
<dbReference type="AlphaFoldDB" id="A0A420ALP4"/>
<keyword evidence="4" id="KW-0676">Redox-active center</keyword>
<evidence type="ECO:0000256" key="2">
    <source>
        <dbReference type="ARBA" id="ARBA00022748"/>
    </source>
</evidence>
<evidence type="ECO:0000313" key="7">
    <source>
        <dbReference type="Proteomes" id="UP000286246"/>
    </source>
</evidence>
<organism evidence="6 7">
    <name type="scientific">Sphingobacterium detergens</name>
    <dbReference type="NCBI Taxonomy" id="1145106"/>
    <lineage>
        <taxon>Bacteria</taxon>
        <taxon>Pseudomonadati</taxon>
        <taxon>Bacteroidota</taxon>
        <taxon>Sphingobacteriia</taxon>
        <taxon>Sphingobacteriales</taxon>
        <taxon>Sphingobacteriaceae</taxon>
        <taxon>Sphingobacterium</taxon>
    </lineage>
</organism>
<dbReference type="OrthoDB" id="793244at2"/>
<gene>
    <name evidence="6" type="ORF">DFQ12_4429</name>
</gene>
<dbReference type="GO" id="GO:0017004">
    <property type="term" value="P:cytochrome complex assembly"/>
    <property type="evidence" value="ECO:0007669"/>
    <property type="project" value="UniProtKB-KW"/>
</dbReference>
<dbReference type="Pfam" id="PF08534">
    <property type="entry name" value="Redoxin"/>
    <property type="match status" value="1"/>
</dbReference>
<feature type="domain" description="Thioredoxin" evidence="5">
    <location>
        <begin position="55"/>
        <end position="206"/>
    </location>
</feature>
<evidence type="ECO:0000256" key="3">
    <source>
        <dbReference type="ARBA" id="ARBA00023157"/>
    </source>
</evidence>
<dbReference type="SUPFAM" id="SSF52833">
    <property type="entry name" value="Thioredoxin-like"/>
    <property type="match status" value="1"/>
</dbReference>
<keyword evidence="6" id="KW-0413">Isomerase</keyword>
<name>A0A420ALP4_SPHD1</name>
<evidence type="ECO:0000256" key="4">
    <source>
        <dbReference type="ARBA" id="ARBA00023284"/>
    </source>
</evidence>
<dbReference type="InterPro" id="IPR050553">
    <property type="entry name" value="Thioredoxin_ResA/DsbE_sf"/>
</dbReference>
<accession>A0A420ALP4</accession>
<proteinExistence type="predicted"/>
<dbReference type="PANTHER" id="PTHR42852">
    <property type="entry name" value="THIOL:DISULFIDE INTERCHANGE PROTEIN DSBE"/>
    <property type="match status" value="1"/>
</dbReference>
<dbReference type="PANTHER" id="PTHR42852:SF6">
    <property type="entry name" value="THIOL:DISULFIDE INTERCHANGE PROTEIN DSBE"/>
    <property type="match status" value="1"/>
</dbReference>
<dbReference type="GO" id="GO:0016853">
    <property type="term" value="F:isomerase activity"/>
    <property type="evidence" value="ECO:0007669"/>
    <property type="project" value="UniProtKB-KW"/>
</dbReference>
<comment type="caution">
    <text evidence="6">The sequence shown here is derived from an EMBL/GenBank/DDBJ whole genome shotgun (WGS) entry which is preliminary data.</text>
</comment>
<dbReference type="PROSITE" id="PS51352">
    <property type="entry name" value="THIOREDOXIN_2"/>
    <property type="match status" value="1"/>
</dbReference>